<name>T1F9J4_HELRO</name>
<reference evidence="3" key="3">
    <citation type="submission" date="2015-06" db="UniProtKB">
        <authorList>
            <consortium name="EnsemblMetazoa"/>
        </authorList>
    </citation>
    <scope>IDENTIFICATION</scope>
</reference>
<dbReference type="Proteomes" id="UP000015101">
    <property type="component" value="Unassembled WGS sequence"/>
</dbReference>
<organism evidence="3 4">
    <name type="scientific">Helobdella robusta</name>
    <name type="common">Californian leech</name>
    <dbReference type="NCBI Taxonomy" id="6412"/>
    <lineage>
        <taxon>Eukaryota</taxon>
        <taxon>Metazoa</taxon>
        <taxon>Spiralia</taxon>
        <taxon>Lophotrochozoa</taxon>
        <taxon>Annelida</taxon>
        <taxon>Clitellata</taxon>
        <taxon>Hirudinea</taxon>
        <taxon>Rhynchobdellida</taxon>
        <taxon>Glossiphoniidae</taxon>
        <taxon>Helobdella</taxon>
    </lineage>
</organism>
<dbReference type="SUPFAM" id="SSF48403">
    <property type="entry name" value="Ankyrin repeat"/>
    <property type="match status" value="1"/>
</dbReference>
<dbReference type="EMBL" id="KB096900">
    <property type="protein sequence ID" value="ESO00707.1"/>
    <property type="molecule type" value="Genomic_DNA"/>
</dbReference>
<proteinExistence type="predicted"/>
<protein>
    <submittedName>
        <fullName evidence="2 3">Uncharacterized protein</fullName>
    </submittedName>
</protein>
<dbReference type="OrthoDB" id="539213at2759"/>
<dbReference type="RefSeq" id="XP_009021344.1">
    <property type="nucleotide sequence ID" value="XM_009023096.1"/>
</dbReference>
<dbReference type="KEGG" id="hro:HELRODRAFT_175696"/>
<dbReference type="InterPro" id="IPR002110">
    <property type="entry name" value="Ankyrin_rpt"/>
</dbReference>
<keyword evidence="1" id="KW-0040">ANK repeat</keyword>
<sequence length="234" mass="27149">MDEMYKMMYDSLSVKQKLVRVIKENALKKFKEIIESSDLTNSVLDSQSEETTLHMCIRQKNLEMIKFLLKKGADPTQKNLFNASSLDICIDVGDADCMIALLEYCPISLHGYWKNFKTENEEIIKVMIVGTQSLNAGNLDITYFKRNESPQSTDLKKLVYLTNSTISLPPHFLSSPDFNAWHHTIVCEVPTLRHCSRIFIRKSFRYNTYYSSQRLVQLPSEIRKYLIGFSDCLY</sequence>
<dbReference type="Pfam" id="PF12796">
    <property type="entry name" value="Ank_2"/>
    <property type="match status" value="1"/>
</dbReference>
<dbReference type="InterPro" id="IPR036770">
    <property type="entry name" value="Ankyrin_rpt-contain_sf"/>
</dbReference>
<dbReference type="CTD" id="20205493"/>
<dbReference type="GeneID" id="20205493"/>
<dbReference type="InParanoid" id="T1F9J4"/>
<dbReference type="PROSITE" id="PS50297">
    <property type="entry name" value="ANK_REP_REGION"/>
    <property type="match status" value="1"/>
</dbReference>
<feature type="repeat" description="ANK" evidence="1">
    <location>
        <begin position="48"/>
        <end position="80"/>
    </location>
</feature>
<accession>T1F9J4</accession>
<evidence type="ECO:0000313" key="4">
    <source>
        <dbReference type="Proteomes" id="UP000015101"/>
    </source>
</evidence>
<evidence type="ECO:0000256" key="1">
    <source>
        <dbReference type="PROSITE-ProRule" id="PRU00023"/>
    </source>
</evidence>
<dbReference type="PROSITE" id="PS50088">
    <property type="entry name" value="ANK_REPEAT"/>
    <property type="match status" value="1"/>
</dbReference>
<reference evidence="4" key="1">
    <citation type="submission" date="2012-12" db="EMBL/GenBank/DDBJ databases">
        <authorList>
            <person name="Hellsten U."/>
            <person name="Grimwood J."/>
            <person name="Chapman J.A."/>
            <person name="Shapiro H."/>
            <person name="Aerts A."/>
            <person name="Otillar R.P."/>
            <person name="Terry A.Y."/>
            <person name="Boore J.L."/>
            <person name="Simakov O."/>
            <person name="Marletaz F."/>
            <person name="Cho S.-J."/>
            <person name="Edsinger-Gonzales E."/>
            <person name="Havlak P."/>
            <person name="Kuo D.-H."/>
            <person name="Larsson T."/>
            <person name="Lv J."/>
            <person name="Arendt D."/>
            <person name="Savage R."/>
            <person name="Osoegawa K."/>
            <person name="de Jong P."/>
            <person name="Lindberg D.R."/>
            <person name="Seaver E.C."/>
            <person name="Weisblat D.A."/>
            <person name="Putnam N.H."/>
            <person name="Grigoriev I.V."/>
            <person name="Rokhsar D.S."/>
        </authorList>
    </citation>
    <scope>NUCLEOTIDE SEQUENCE</scope>
</reference>
<dbReference type="HOGENOM" id="CLU_1074720_0_0_1"/>
<dbReference type="EMBL" id="AMQM01005397">
    <property type="status" value="NOT_ANNOTATED_CDS"/>
    <property type="molecule type" value="Genomic_DNA"/>
</dbReference>
<dbReference type="AlphaFoldDB" id="T1F9J4"/>
<reference evidence="2 4" key="2">
    <citation type="journal article" date="2013" name="Nature">
        <title>Insights into bilaterian evolution from three spiralian genomes.</title>
        <authorList>
            <person name="Simakov O."/>
            <person name="Marletaz F."/>
            <person name="Cho S.J."/>
            <person name="Edsinger-Gonzales E."/>
            <person name="Havlak P."/>
            <person name="Hellsten U."/>
            <person name="Kuo D.H."/>
            <person name="Larsson T."/>
            <person name="Lv J."/>
            <person name="Arendt D."/>
            <person name="Savage R."/>
            <person name="Osoegawa K."/>
            <person name="de Jong P."/>
            <person name="Grimwood J."/>
            <person name="Chapman J.A."/>
            <person name="Shapiro H."/>
            <person name="Aerts A."/>
            <person name="Otillar R.P."/>
            <person name="Terry A.Y."/>
            <person name="Boore J.L."/>
            <person name="Grigoriev I.V."/>
            <person name="Lindberg D.R."/>
            <person name="Seaver E.C."/>
            <person name="Weisblat D.A."/>
            <person name="Putnam N.H."/>
            <person name="Rokhsar D.S."/>
        </authorList>
    </citation>
    <scope>NUCLEOTIDE SEQUENCE</scope>
</reference>
<gene>
    <name evidence="3" type="primary">20205493</name>
    <name evidence="2" type="ORF">HELRODRAFT_175696</name>
</gene>
<evidence type="ECO:0000313" key="3">
    <source>
        <dbReference type="EnsemblMetazoa" id="HelroP175696"/>
    </source>
</evidence>
<evidence type="ECO:0000313" key="2">
    <source>
        <dbReference type="EMBL" id="ESO00707.1"/>
    </source>
</evidence>
<keyword evidence="4" id="KW-1185">Reference proteome</keyword>
<dbReference type="EnsemblMetazoa" id="HelroT175696">
    <property type="protein sequence ID" value="HelroP175696"/>
    <property type="gene ID" value="HelroG175696"/>
</dbReference>
<dbReference type="Gene3D" id="1.25.40.20">
    <property type="entry name" value="Ankyrin repeat-containing domain"/>
    <property type="match status" value="1"/>
</dbReference>
<dbReference type="SMART" id="SM00248">
    <property type="entry name" value="ANK"/>
    <property type="match status" value="2"/>
</dbReference>